<accession>A0AAV1TCH9</accession>
<dbReference type="EMBL" id="CAKLBY020000036">
    <property type="protein sequence ID" value="CAK7911028.1"/>
    <property type="molecule type" value="Genomic_DNA"/>
</dbReference>
<name>A0AAV1TCH9_9STRA</name>
<dbReference type="Proteomes" id="UP001162060">
    <property type="component" value="Unassembled WGS sequence"/>
</dbReference>
<reference evidence="2" key="1">
    <citation type="submission" date="2024-01" db="EMBL/GenBank/DDBJ databases">
        <authorList>
            <person name="Webb A."/>
        </authorList>
    </citation>
    <scope>NUCLEOTIDE SEQUENCE</scope>
    <source>
        <strain evidence="2">Pm1</strain>
    </source>
</reference>
<dbReference type="AlphaFoldDB" id="A0AAV1TCH9"/>
<sequence>MSEDDEDMSAVLALGSSDRGGNHVVADDMTGGTWAVPHGASGRVSGVHWETNLR</sequence>
<evidence type="ECO:0000313" key="3">
    <source>
        <dbReference type="Proteomes" id="UP001162060"/>
    </source>
</evidence>
<comment type="caution">
    <text evidence="2">The sequence shown here is derived from an EMBL/GenBank/DDBJ whole genome shotgun (WGS) entry which is preliminary data.</text>
</comment>
<proteinExistence type="predicted"/>
<organism evidence="2 3">
    <name type="scientific">Peronospora matthiolae</name>
    <dbReference type="NCBI Taxonomy" id="2874970"/>
    <lineage>
        <taxon>Eukaryota</taxon>
        <taxon>Sar</taxon>
        <taxon>Stramenopiles</taxon>
        <taxon>Oomycota</taxon>
        <taxon>Peronosporomycetes</taxon>
        <taxon>Peronosporales</taxon>
        <taxon>Peronosporaceae</taxon>
        <taxon>Peronospora</taxon>
    </lineage>
</organism>
<feature type="region of interest" description="Disordered" evidence="1">
    <location>
        <begin position="1"/>
        <end position="54"/>
    </location>
</feature>
<evidence type="ECO:0000256" key="1">
    <source>
        <dbReference type="SAM" id="MobiDB-lite"/>
    </source>
</evidence>
<protein>
    <submittedName>
        <fullName evidence="2">Uncharacterized protein</fullName>
    </submittedName>
</protein>
<evidence type="ECO:0000313" key="2">
    <source>
        <dbReference type="EMBL" id="CAK7911028.1"/>
    </source>
</evidence>
<gene>
    <name evidence="2" type="ORF">PM001_LOCUS4282</name>
</gene>